<accession>A0A7S3DTJ2</accession>
<feature type="region of interest" description="Disordered" evidence="1">
    <location>
        <begin position="126"/>
        <end position="274"/>
    </location>
</feature>
<gene>
    <name evidence="2" type="ORF">APAL1065_LOCUS19617</name>
</gene>
<feature type="compositionally biased region" description="Basic and acidic residues" evidence="1">
    <location>
        <begin position="172"/>
        <end position="182"/>
    </location>
</feature>
<evidence type="ECO:0000313" key="2">
    <source>
        <dbReference type="EMBL" id="CAD9980642.1"/>
    </source>
</evidence>
<proteinExistence type="predicted"/>
<sequence>MSAPNRLMQTNVQAPLPPIAELEEHIPGIHQVSAPVHSSAMECSNTVDTRVDNVTNTGVGLSSTRVNAAGPSAGDGEMWDSYVSSLRSSPTQPDDERKPSSTQVELARSRKAAALARVQYTLWVTKSKHASREQSRNVSGFSLFRGENPRDPAESNPHSLDDTSPAMSLSTDCRKTHNDASAKLDVGATRLTSPSPPRRSANAGENRLHHGDDPQTGSLSDLDKVTMARNVSVSPAPRANQTTNNRPTNERRPSESSSHASGLKQRETKAAQEVQTRLQALRFL</sequence>
<feature type="compositionally biased region" description="Polar residues" evidence="1">
    <location>
        <begin position="229"/>
        <end position="247"/>
    </location>
</feature>
<protein>
    <submittedName>
        <fullName evidence="2">Uncharacterized protein</fullName>
    </submittedName>
</protein>
<reference evidence="2" key="1">
    <citation type="submission" date="2021-01" db="EMBL/GenBank/DDBJ databases">
        <authorList>
            <person name="Corre E."/>
            <person name="Pelletier E."/>
            <person name="Niang G."/>
            <person name="Scheremetjew M."/>
            <person name="Finn R."/>
            <person name="Kale V."/>
            <person name="Holt S."/>
            <person name="Cochrane G."/>
            <person name="Meng A."/>
            <person name="Brown T."/>
            <person name="Cohen L."/>
        </authorList>
    </citation>
    <scope>NUCLEOTIDE SEQUENCE</scope>
    <source>
        <strain evidence="2">CCMP125</strain>
    </source>
</reference>
<dbReference type="AlphaFoldDB" id="A0A7S3DTJ2"/>
<organism evidence="2">
    <name type="scientific">Entomoneis paludosa</name>
    <dbReference type="NCBI Taxonomy" id="265537"/>
    <lineage>
        <taxon>Eukaryota</taxon>
        <taxon>Sar</taxon>
        <taxon>Stramenopiles</taxon>
        <taxon>Ochrophyta</taxon>
        <taxon>Bacillariophyta</taxon>
        <taxon>Bacillariophyceae</taxon>
        <taxon>Bacillariophycidae</taxon>
        <taxon>Entomoneidaceae</taxon>
        <taxon>Entomoneis</taxon>
    </lineage>
</organism>
<name>A0A7S3DTJ2_9STRA</name>
<feature type="compositionally biased region" description="Polar residues" evidence="1">
    <location>
        <begin position="82"/>
        <end position="92"/>
    </location>
</feature>
<evidence type="ECO:0000256" key="1">
    <source>
        <dbReference type="SAM" id="MobiDB-lite"/>
    </source>
</evidence>
<dbReference type="EMBL" id="HBHT01029210">
    <property type="protein sequence ID" value="CAD9980642.1"/>
    <property type="molecule type" value="Transcribed_RNA"/>
</dbReference>
<feature type="region of interest" description="Disordered" evidence="1">
    <location>
        <begin position="56"/>
        <end position="104"/>
    </location>
</feature>